<keyword evidence="4" id="KW-0574">Periplasm</keyword>
<evidence type="ECO:0000313" key="10">
    <source>
        <dbReference type="EMBL" id="SMX46684.1"/>
    </source>
</evidence>
<evidence type="ECO:0000256" key="2">
    <source>
        <dbReference type="ARBA" id="ARBA00022723"/>
    </source>
</evidence>
<name>A0A238KV10_9RHOB</name>
<dbReference type="InterPro" id="IPR005073">
    <property type="entry name" value="Peptidase_M74"/>
</dbReference>
<protein>
    <submittedName>
        <fullName evidence="10">Penicillin-insensitive murein endopeptidase</fullName>
        <ecNumber evidence="10">3.4.24.-</ecNumber>
    </submittedName>
</protein>
<dbReference type="GO" id="GO:0004252">
    <property type="term" value="F:serine-type endopeptidase activity"/>
    <property type="evidence" value="ECO:0007669"/>
    <property type="project" value="InterPro"/>
</dbReference>
<evidence type="ECO:0000256" key="6">
    <source>
        <dbReference type="ARBA" id="ARBA00022833"/>
    </source>
</evidence>
<proteinExistence type="predicted"/>
<dbReference type="Gene3D" id="3.30.1380.10">
    <property type="match status" value="1"/>
</dbReference>
<dbReference type="AlphaFoldDB" id="A0A238KV10"/>
<evidence type="ECO:0000313" key="11">
    <source>
        <dbReference type="Proteomes" id="UP000202922"/>
    </source>
</evidence>
<dbReference type="Pfam" id="PF03411">
    <property type="entry name" value="Peptidase_M74"/>
    <property type="match status" value="1"/>
</dbReference>
<evidence type="ECO:0000256" key="9">
    <source>
        <dbReference type="SAM" id="SignalP"/>
    </source>
</evidence>
<evidence type="ECO:0000256" key="3">
    <source>
        <dbReference type="ARBA" id="ARBA00022729"/>
    </source>
</evidence>
<dbReference type="EC" id="3.4.24.-" evidence="10"/>
<keyword evidence="8" id="KW-1015">Disulfide bond</keyword>
<keyword evidence="5 10" id="KW-0378">Hydrolase</keyword>
<keyword evidence="7" id="KW-0482">Metalloprotease</keyword>
<keyword evidence="1" id="KW-0645">Protease</keyword>
<keyword evidence="6" id="KW-0862">Zinc</keyword>
<feature type="chain" id="PRO_5012579384" evidence="9">
    <location>
        <begin position="21"/>
        <end position="295"/>
    </location>
</feature>
<reference evidence="11" key="1">
    <citation type="submission" date="2017-05" db="EMBL/GenBank/DDBJ databases">
        <authorList>
            <person name="Rodrigo-Torres L."/>
            <person name="Arahal R. D."/>
            <person name="Lucena T."/>
        </authorList>
    </citation>
    <scope>NUCLEOTIDE SEQUENCE [LARGE SCALE GENOMIC DNA]</scope>
    <source>
        <strain evidence="11">CECT 8621</strain>
    </source>
</reference>
<evidence type="ECO:0000256" key="4">
    <source>
        <dbReference type="ARBA" id="ARBA00022764"/>
    </source>
</evidence>
<dbReference type="RefSeq" id="WP_093968246.1">
    <property type="nucleotide sequence ID" value="NZ_FXYE01000002.1"/>
</dbReference>
<evidence type="ECO:0000256" key="1">
    <source>
        <dbReference type="ARBA" id="ARBA00022670"/>
    </source>
</evidence>
<dbReference type="OrthoDB" id="1467367at2"/>
<feature type="disulfide bond" evidence="8">
    <location>
        <begin position="192"/>
        <end position="246"/>
    </location>
</feature>
<keyword evidence="3 9" id="KW-0732">Signal</keyword>
<organism evidence="10 11">
    <name type="scientific">Actibacterium lipolyticum</name>
    <dbReference type="NCBI Taxonomy" id="1524263"/>
    <lineage>
        <taxon>Bacteria</taxon>
        <taxon>Pseudomonadati</taxon>
        <taxon>Pseudomonadota</taxon>
        <taxon>Alphaproteobacteria</taxon>
        <taxon>Rhodobacterales</taxon>
        <taxon>Roseobacteraceae</taxon>
        <taxon>Actibacterium</taxon>
    </lineage>
</organism>
<sequence>MVRILTTLFLILGLASTAGAQEKANKLFGAKRNASAQAPAAIGTYAKGCGAGLVELAENGPTWQAMRLSRNRNWGHPDTIAFIKRLSVEARRQGWAGLYVGDISQPRGGPMTSGHSSHQIGLDADIWLLPPKRLNLTRKEREEISSLNVRSKDQRSVNSNFTRAHYNIIKAAALDPAVDRIFITAPVKVEMCKTAKRKDKAWLQKIRPLYGHNTHFHVRLKCPAGSNFCKTQKPTVAELSNGGNGCDETLNWWVTDYLNPPKTTAKPKKTPKKRGARDYTMADLPNQCARVLSSR</sequence>
<accession>A0A238KV10</accession>
<feature type="signal peptide" evidence="9">
    <location>
        <begin position="1"/>
        <end position="20"/>
    </location>
</feature>
<dbReference type="SUPFAM" id="SSF55166">
    <property type="entry name" value="Hedgehog/DD-peptidase"/>
    <property type="match status" value="1"/>
</dbReference>
<dbReference type="GO" id="GO:0046872">
    <property type="term" value="F:metal ion binding"/>
    <property type="evidence" value="ECO:0007669"/>
    <property type="project" value="UniProtKB-KW"/>
</dbReference>
<evidence type="ECO:0000256" key="5">
    <source>
        <dbReference type="ARBA" id="ARBA00022801"/>
    </source>
</evidence>
<dbReference type="InterPro" id="IPR009045">
    <property type="entry name" value="Zn_M74/Hedgehog-like"/>
</dbReference>
<dbReference type="GO" id="GO:0006508">
    <property type="term" value="P:proteolysis"/>
    <property type="evidence" value="ECO:0007669"/>
    <property type="project" value="UniProtKB-KW"/>
</dbReference>
<dbReference type="GO" id="GO:0030288">
    <property type="term" value="C:outer membrane-bounded periplasmic space"/>
    <property type="evidence" value="ECO:0007669"/>
    <property type="project" value="InterPro"/>
</dbReference>
<dbReference type="GO" id="GO:0008237">
    <property type="term" value="F:metallopeptidase activity"/>
    <property type="evidence" value="ECO:0007669"/>
    <property type="project" value="UniProtKB-KW"/>
</dbReference>
<dbReference type="NCBIfam" id="NF006947">
    <property type="entry name" value="PRK09429.1"/>
    <property type="match status" value="1"/>
</dbReference>
<keyword evidence="11" id="KW-1185">Reference proteome</keyword>
<keyword evidence="2" id="KW-0479">Metal-binding</keyword>
<dbReference type="Proteomes" id="UP000202922">
    <property type="component" value="Unassembled WGS sequence"/>
</dbReference>
<dbReference type="PIRSF" id="PIRSF018455">
    <property type="entry name" value="MepA"/>
    <property type="match status" value="1"/>
</dbReference>
<evidence type="ECO:0000256" key="7">
    <source>
        <dbReference type="ARBA" id="ARBA00023049"/>
    </source>
</evidence>
<feature type="disulfide bond" evidence="8">
    <location>
        <begin position="222"/>
        <end position="229"/>
    </location>
</feature>
<evidence type="ECO:0000256" key="8">
    <source>
        <dbReference type="PIRSR" id="PIRSR018455-2"/>
    </source>
</evidence>
<gene>
    <name evidence="10" type="primary">mepA</name>
    <name evidence="10" type="ORF">COL8621_03210</name>
</gene>
<dbReference type="EMBL" id="FXYE01000002">
    <property type="protein sequence ID" value="SMX46684.1"/>
    <property type="molecule type" value="Genomic_DNA"/>
</dbReference>